<reference evidence="1 2" key="1">
    <citation type="submission" date="2010-12" db="EMBL/GenBank/DDBJ databases">
        <title>Complete sequence of Bacillus cellulosilyticus DSM 2522.</title>
        <authorList>
            <consortium name="US DOE Joint Genome Institute"/>
            <person name="Lucas S."/>
            <person name="Copeland A."/>
            <person name="Lapidus A."/>
            <person name="Cheng J.-F."/>
            <person name="Bruce D."/>
            <person name="Goodwin L."/>
            <person name="Pitluck S."/>
            <person name="Chertkov O."/>
            <person name="Detter J.C."/>
            <person name="Han C."/>
            <person name="Tapia R."/>
            <person name="Land M."/>
            <person name="Hauser L."/>
            <person name="Jeffries C."/>
            <person name="Kyrpides N."/>
            <person name="Ivanova N."/>
            <person name="Mikhailova N."/>
            <person name="Brumm P."/>
            <person name="Mead D."/>
            <person name="Woyke T."/>
        </authorList>
    </citation>
    <scope>NUCLEOTIDE SEQUENCE [LARGE SCALE GENOMIC DNA]</scope>
    <source>
        <strain evidence="2">ATCC 21833 / DSM 2522 / FERM P-1141 / JCM 9156 / N-4</strain>
    </source>
</reference>
<dbReference type="AlphaFoldDB" id="E6TWD7"/>
<proteinExistence type="predicted"/>
<dbReference type="eggNOG" id="COG0300">
    <property type="taxonomic scope" value="Bacteria"/>
</dbReference>
<dbReference type="SUPFAM" id="SSF51735">
    <property type="entry name" value="NAD(P)-binding Rossmann-fold domains"/>
    <property type="match status" value="1"/>
</dbReference>
<dbReference type="Proteomes" id="UP000001401">
    <property type="component" value="Chromosome"/>
</dbReference>
<dbReference type="Gene3D" id="3.40.50.720">
    <property type="entry name" value="NAD(P)-binding Rossmann-like Domain"/>
    <property type="match status" value="1"/>
</dbReference>
<organism evidence="1 2">
    <name type="scientific">Evansella cellulosilytica (strain ATCC 21833 / DSM 2522 / FERM P-1141 / JCM 9156 / N-4)</name>
    <name type="common">Bacillus cellulosilyticus</name>
    <dbReference type="NCBI Taxonomy" id="649639"/>
    <lineage>
        <taxon>Bacteria</taxon>
        <taxon>Bacillati</taxon>
        <taxon>Bacillota</taxon>
        <taxon>Bacilli</taxon>
        <taxon>Bacillales</taxon>
        <taxon>Bacillaceae</taxon>
        <taxon>Evansella</taxon>
    </lineage>
</organism>
<evidence type="ECO:0000313" key="1">
    <source>
        <dbReference type="EMBL" id="ADU31093.1"/>
    </source>
</evidence>
<name>E6TWD7_EVAC2</name>
<dbReference type="OrthoDB" id="7922774at2"/>
<sequence>MQALVIGGTGMLSEATLWLCRQGYHVHVIARNKKKMKNLIYKVHDTAIISPLYVDYRDNENLRKVLKQLMQEGGHIDLVVSWIHADGKNAFNIVNEEVSALNQRWSLYHVLGSSSDLKKIEMMVSLPEYCSYYQVQLGFVIENDRSRWLTHEEISKGVIDAIKGREKCSVIGSLEPWDKRP</sequence>
<dbReference type="RefSeq" id="WP_013489425.1">
    <property type="nucleotide sequence ID" value="NC_014829.1"/>
</dbReference>
<protein>
    <submittedName>
        <fullName evidence="1">Short chain dehydrogenase</fullName>
    </submittedName>
</protein>
<dbReference type="KEGG" id="bco:Bcell_2840"/>
<dbReference type="STRING" id="649639.Bcell_2840"/>
<evidence type="ECO:0000313" key="2">
    <source>
        <dbReference type="Proteomes" id="UP000001401"/>
    </source>
</evidence>
<dbReference type="NCBIfam" id="NF006168">
    <property type="entry name" value="PRK08309.1"/>
    <property type="match status" value="1"/>
</dbReference>
<dbReference type="EMBL" id="CP002394">
    <property type="protein sequence ID" value="ADU31093.1"/>
    <property type="molecule type" value="Genomic_DNA"/>
</dbReference>
<dbReference type="HOGENOM" id="CLU_127498_0_0_9"/>
<dbReference type="InterPro" id="IPR036291">
    <property type="entry name" value="NAD(P)-bd_dom_sf"/>
</dbReference>
<gene>
    <name evidence="1" type="ordered locus">Bcell_2840</name>
</gene>
<keyword evidence="2" id="KW-1185">Reference proteome</keyword>
<accession>E6TWD7</accession>